<dbReference type="GO" id="GO:0005634">
    <property type="term" value="C:nucleus"/>
    <property type="evidence" value="ECO:0007669"/>
    <property type="project" value="TreeGrafter"/>
</dbReference>
<organism evidence="5 6">
    <name type="scientific">Brenthis ino</name>
    <name type="common">lesser marbled fritillary</name>
    <dbReference type="NCBI Taxonomy" id="405034"/>
    <lineage>
        <taxon>Eukaryota</taxon>
        <taxon>Metazoa</taxon>
        <taxon>Ecdysozoa</taxon>
        <taxon>Arthropoda</taxon>
        <taxon>Hexapoda</taxon>
        <taxon>Insecta</taxon>
        <taxon>Pterygota</taxon>
        <taxon>Neoptera</taxon>
        <taxon>Endopterygota</taxon>
        <taxon>Lepidoptera</taxon>
        <taxon>Glossata</taxon>
        <taxon>Ditrysia</taxon>
        <taxon>Papilionoidea</taxon>
        <taxon>Nymphalidae</taxon>
        <taxon>Heliconiinae</taxon>
        <taxon>Argynnini</taxon>
        <taxon>Brenthis</taxon>
    </lineage>
</organism>
<dbReference type="PANTHER" id="PTHR46205:SF5">
    <property type="entry name" value="BLANKS-RELATED"/>
    <property type="match status" value="1"/>
</dbReference>
<dbReference type="AlphaFoldDB" id="A0A8J9U7E2"/>
<dbReference type="GO" id="GO:0070920">
    <property type="term" value="P:regulation of regulatory ncRNA processing"/>
    <property type="evidence" value="ECO:0007669"/>
    <property type="project" value="TreeGrafter"/>
</dbReference>
<evidence type="ECO:0000256" key="1">
    <source>
        <dbReference type="ARBA" id="ARBA00022884"/>
    </source>
</evidence>
<feature type="domain" description="DRBM" evidence="4">
    <location>
        <begin position="41"/>
        <end position="114"/>
    </location>
</feature>
<feature type="non-terminal residue" evidence="5">
    <location>
        <position position="276"/>
    </location>
</feature>
<dbReference type="Gene3D" id="3.30.160.20">
    <property type="match status" value="2"/>
</dbReference>
<dbReference type="InterPro" id="IPR051247">
    <property type="entry name" value="RLC_Component"/>
</dbReference>
<dbReference type="GO" id="GO:0005737">
    <property type="term" value="C:cytoplasm"/>
    <property type="evidence" value="ECO:0007669"/>
    <property type="project" value="TreeGrafter"/>
</dbReference>
<dbReference type="Proteomes" id="UP000838878">
    <property type="component" value="Chromosome 10"/>
</dbReference>
<dbReference type="OrthoDB" id="6363432at2759"/>
<keyword evidence="6" id="KW-1185">Reference proteome</keyword>
<dbReference type="EMBL" id="OV170230">
    <property type="protein sequence ID" value="CAH0715203.1"/>
    <property type="molecule type" value="Genomic_DNA"/>
</dbReference>
<dbReference type="PROSITE" id="PS50137">
    <property type="entry name" value="DS_RBD"/>
    <property type="match status" value="2"/>
</dbReference>
<dbReference type="GO" id="GO:0016442">
    <property type="term" value="C:RISC complex"/>
    <property type="evidence" value="ECO:0007669"/>
    <property type="project" value="TreeGrafter"/>
</dbReference>
<feature type="region of interest" description="Disordered" evidence="3">
    <location>
        <begin position="123"/>
        <end position="142"/>
    </location>
</feature>
<dbReference type="SMART" id="SM00358">
    <property type="entry name" value="DSRM"/>
    <property type="match status" value="2"/>
</dbReference>
<reference evidence="5" key="1">
    <citation type="submission" date="2021-12" db="EMBL/GenBank/DDBJ databases">
        <authorList>
            <person name="Martin H S."/>
        </authorList>
    </citation>
    <scope>NUCLEOTIDE SEQUENCE</scope>
</reference>
<proteinExistence type="predicted"/>
<dbReference type="GO" id="GO:0003725">
    <property type="term" value="F:double-stranded RNA binding"/>
    <property type="evidence" value="ECO:0007669"/>
    <property type="project" value="TreeGrafter"/>
</dbReference>
<dbReference type="SUPFAM" id="SSF54768">
    <property type="entry name" value="dsRNA-binding domain-like"/>
    <property type="match status" value="2"/>
</dbReference>
<evidence type="ECO:0000256" key="2">
    <source>
        <dbReference type="PROSITE-ProRule" id="PRU00266"/>
    </source>
</evidence>
<name>A0A8J9U7E2_9NEOP</name>
<dbReference type="PANTHER" id="PTHR46205">
    <property type="entry name" value="LOQUACIOUS, ISOFORM B"/>
    <property type="match status" value="1"/>
</dbReference>
<feature type="compositionally biased region" description="Low complexity" evidence="3">
    <location>
        <begin position="182"/>
        <end position="193"/>
    </location>
</feature>
<evidence type="ECO:0000313" key="5">
    <source>
        <dbReference type="EMBL" id="CAH0715203.1"/>
    </source>
</evidence>
<evidence type="ECO:0000313" key="6">
    <source>
        <dbReference type="Proteomes" id="UP000838878"/>
    </source>
</evidence>
<feature type="compositionally biased region" description="Gly residues" evidence="3">
    <location>
        <begin position="127"/>
        <end position="141"/>
    </location>
</feature>
<protein>
    <recommendedName>
        <fullName evidence="4">DRBM domain-containing protein</fullName>
    </recommendedName>
</protein>
<dbReference type="Pfam" id="PF00035">
    <property type="entry name" value="dsrm"/>
    <property type="match status" value="1"/>
</dbReference>
<dbReference type="GO" id="GO:0030422">
    <property type="term" value="P:siRNA processing"/>
    <property type="evidence" value="ECO:0007669"/>
    <property type="project" value="TreeGrafter"/>
</dbReference>
<gene>
    <name evidence="5" type="ORF">BINO364_LOCUS2171</name>
</gene>
<feature type="region of interest" description="Disordered" evidence="3">
    <location>
        <begin position="175"/>
        <end position="194"/>
    </location>
</feature>
<keyword evidence="1 2" id="KW-0694">RNA-binding</keyword>
<evidence type="ECO:0000259" key="4">
    <source>
        <dbReference type="PROSITE" id="PS50137"/>
    </source>
</evidence>
<dbReference type="InterPro" id="IPR014720">
    <property type="entry name" value="dsRBD_dom"/>
</dbReference>
<feature type="domain" description="DRBM" evidence="4">
    <location>
        <begin position="221"/>
        <end position="271"/>
    </location>
</feature>
<dbReference type="GO" id="GO:0070578">
    <property type="term" value="C:RISC-loading complex"/>
    <property type="evidence" value="ECO:0007669"/>
    <property type="project" value="TreeGrafter"/>
</dbReference>
<evidence type="ECO:0000256" key="3">
    <source>
        <dbReference type="SAM" id="MobiDB-lite"/>
    </source>
</evidence>
<dbReference type="GO" id="GO:0035197">
    <property type="term" value="F:siRNA binding"/>
    <property type="evidence" value="ECO:0007669"/>
    <property type="project" value="TreeGrafter"/>
</dbReference>
<accession>A0A8J9U7E2</accession>
<sequence length="276" mass="30355">MNTFLCCGIRNGIFISVKKISNKERRRRQNENLRRLLTPKNALMVLNEILPGEQLANQFKVQAVTNTGTQYYKPNLHSFCAELCVDGVNYKGFGENKLIARNNAAEQAIRDLMIKRMSRLFTDNNEGEGGSGAAGAAGGELGEGEESAVPMIQLASYALHKLFTEWEWDGHKVPQLRPHSVSETGSESGSTKGKAAKEVPARAGAMHPCMLLAYLRPQLAYRELPAQGTAPQNMLFSMAVDVDGNTYVGTATKKKEARRLAAKAACEEIFKVTFEN</sequence>